<proteinExistence type="predicted"/>
<dbReference type="CDD" id="cd00090">
    <property type="entry name" value="HTH_ARSR"/>
    <property type="match status" value="1"/>
</dbReference>
<organism evidence="5 6">
    <name type="scientific">Nocardioides pocheonensis</name>
    <dbReference type="NCBI Taxonomy" id="661485"/>
    <lineage>
        <taxon>Bacteria</taxon>
        <taxon>Bacillati</taxon>
        <taxon>Actinomycetota</taxon>
        <taxon>Actinomycetes</taxon>
        <taxon>Propionibacteriales</taxon>
        <taxon>Nocardioidaceae</taxon>
        <taxon>Nocardioides</taxon>
    </lineage>
</organism>
<evidence type="ECO:0000256" key="3">
    <source>
        <dbReference type="ARBA" id="ARBA00023163"/>
    </source>
</evidence>
<gene>
    <name evidence="5" type="ORF">EFL26_17500</name>
</gene>
<dbReference type="PROSITE" id="PS51118">
    <property type="entry name" value="HTH_HXLR"/>
    <property type="match status" value="1"/>
</dbReference>
<dbReference type="InterPro" id="IPR011991">
    <property type="entry name" value="ArsR-like_HTH"/>
</dbReference>
<dbReference type="InterPro" id="IPR036388">
    <property type="entry name" value="WH-like_DNA-bd_sf"/>
</dbReference>
<dbReference type="GO" id="GO:0003677">
    <property type="term" value="F:DNA binding"/>
    <property type="evidence" value="ECO:0007669"/>
    <property type="project" value="UniProtKB-KW"/>
</dbReference>
<evidence type="ECO:0000256" key="2">
    <source>
        <dbReference type="ARBA" id="ARBA00023125"/>
    </source>
</evidence>
<dbReference type="SUPFAM" id="SSF46785">
    <property type="entry name" value="Winged helix' DNA-binding domain"/>
    <property type="match status" value="1"/>
</dbReference>
<evidence type="ECO:0000259" key="4">
    <source>
        <dbReference type="PROSITE" id="PS51118"/>
    </source>
</evidence>
<dbReference type="OrthoDB" id="370168at2"/>
<dbReference type="PANTHER" id="PTHR33204">
    <property type="entry name" value="TRANSCRIPTIONAL REGULATOR, MARR FAMILY"/>
    <property type="match status" value="1"/>
</dbReference>
<keyword evidence="6" id="KW-1185">Reference proteome</keyword>
<dbReference type="Proteomes" id="UP000279994">
    <property type="component" value="Unassembled WGS sequence"/>
</dbReference>
<evidence type="ECO:0000313" key="5">
    <source>
        <dbReference type="EMBL" id="RNM12440.1"/>
    </source>
</evidence>
<dbReference type="AlphaFoldDB" id="A0A3N0GK49"/>
<protein>
    <submittedName>
        <fullName evidence="5">Transcriptional regulator</fullName>
    </submittedName>
</protein>
<keyword evidence="2" id="KW-0238">DNA-binding</keyword>
<dbReference type="EMBL" id="RJSF01000044">
    <property type="protein sequence ID" value="RNM12440.1"/>
    <property type="molecule type" value="Genomic_DNA"/>
</dbReference>
<evidence type="ECO:0000313" key="6">
    <source>
        <dbReference type="Proteomes" id="UP000279994"/>
    </source>
</evidence>
<dbReference type="RefSeq" id="WP_123224204.1">
    <property type="nucleotide sequence ID" value="NZ_RJSF01000044.1"/>
</dbReference>
<accession>A0A3N0GK49</accession>
<dbReference type="PANTHER" id="PTHR33204:SF39">
    <property type="entry name" value="TRANSCRIPTIONAL REGULATORY PROTEIN"/>
    <property type="match status" value="1"/>
</dbReference>
<reference evidence="5 6" key="1">
    <citation type="submission" date="2018-11" db="EMBL/GenBank/DDBJ databases">
        <authorList>
            <person name="Li F."/>
        </authorList>
    </citation>
    <scope>NUCLEOTIDE SEQUENCE [LARGE SCALE GENOMIC DNA]</scope>
    <source>
        <strain evidence="5 6">Gsoil 818</strain>
    </source>
</reference>
<comment type="caution">
    <text evidence="5">The sequence shown here is derived from an EMBL/GenBank/DDBJ whole genome shotgun (WGS) entry which is preliminary data.</text>
</comment>
<keyword evidence="3" id="KW-0804">Transcription</keyword>
<dbReference type="InterPro" id="IPR036390">
    <property type="entry name" value="WH_DNA-bd_sf"/>
</dbReference>
<dbReference type="Pfam" id="PF01638">
    <property type="entry name" value="HxlR"/>
    <property type="match status" value="1"/>
</dbReference>
<feature type="domain" description="HTH hxlR-type" evidence="4">
    <location>
        <begin position="12"/>
        <end position="110"/>
    </location>
</feature>
<name>A0A3N0GK49_9ACTN</name>
<evidence type="ECO:0000256" key="1">
    <source>
        <dbReference type="ARBA" id="ARBA00023015"/>
    </source>
</evidence>
<dbReference type="InterPro" id="IPR002577">
    <property type="entry name" value="HTH_HxlR"/>
</dbReference>
<dbReference type="Gene3D" id="1.10.10.10">
    <property type="entry name" value="Winged helix-like DNA-binding domain superfamily/Winged helix DNA-binding domain"/>
    <property type="match status" value="1"/>
</dbReference>
<keyword evidence="1" id="KW-0805">Transcription regulation</keyword>
<sequence>MDLAPDAFARDCASRVVLDRIGDRWTVLIVVALSDGALRFSQLRSKIEGITPKVLTQTLRALERDGLVTRTVFAEVPPRVEYELTDLGRDLLAPIDAIRVWAEDHAARIVANRERHDG</sequence>